<dbReference type="InterPro" id="IPR003593">
    <property type="entry name" value="AAA+_ATPase"/>
</dbReference>
<dbReference type="InterPro" id="IPR047661">
    <property type="entry name" value="IstB"/>
</dbReference>
<evidence type="ECO:0000256" key="3">
    <source>
        <dbReference type="ARBA" id="ARBA00022840"/>
    </source>
</evidence>
<comment type="caution">
    <text evidence="5">The sequence shown here is derived from an EMBL/GenBank/DDBJ whole genome shotgun (WGS) entry which is preliminary data.</text>
</comment>
<dbReference type="InterPro" id="IPR027417">
    <property type="entry name" value="P-loop_NTPase"/>
</dbReference>
<dbReference type="CDD" id="cd00009">
    <property type="entry name" value="AAA"/>
    <property type="match status" value="1"/>
</dbReference>
<organism evidence="5 6">
    <name type="scientific">Ammoniphilus resinae</name>
    <dbReference type="NCBI Taxonomy" id="861532"/>
    <lineage>
        <taxon>Bacteria</taxon>
        <taxon>Bacillati</taxon>
        <taxon>Bacillota</taxon>
        <taxon>Bacilli</taxon>
        <taxon>Bacillales</taxon>
        <taxon>Paenibacillaceae</taxon>
        <taxon>Aneurinibacillus group</taxon>
        <taxon>Ammoniphilus</taxon>
    </lineage>
</organism>
<dbReference type="PIRSF" id="PIRSF003073">
    <property type="entry name" value="DNAC_TnpB_IstB"/>
    <property type="match status" value="1"/>
</dbReference>
<feature type="domain" description="AAA+ ATPase" evidence="4">
    <location>
        <begin position="101"/>
        <end position="236"/>
    </location>
</feature>
<dbReference type="Gene3D" id="3.40.50.300">
    <property type="entry name" value="P-loop containing nucleotide triphosphate hydrolases"/>
    <property type="match status" value="1"/>
</dbReference>
<keyword evidence="3" id="KW-0067">ATP-binding</keyword>
<dbReference type="NCBIfam" id="NF038214">
    <property type="entry name" value="IS21_help_AAA"/>
    <property type="match status" value="1"/>
</dbReference>
<evidence type="ECO:0000313" key="6">
    <source>
        <dbReference type="Proteomes" id="UP001519343"/>
    </source>
</evidence>
<dbReference type="SUPFAM" id="SSF52540">
    <property type="entry name" value="P-loop containing nucleoside triphosphate hydrolases"/>
    <property type="match status" value="1"/>
</dbReference>
<evidence type="ECO:0000313" key="5">
    <source>
        <dbReference type="EMBL" id="MBP1935123.1"/>
    </source>
</evidence>
<dbReference type="PANTHER" id="PTHR30050:SF4">
    <property type="entry name" value="ATP-BINDING PROTEIN RV3427C IN INSERTION SEQUENCE-RELATED"/>
    <property type="match status" value="1"/>
</dbReference>
<dbReference type="RefSeq" id="WP_209813081.1">
    <property type="nucleotide sequence ID" value="NZ_JAGGKT010000047.1"/>
</dbReference>
<dbReference type="Proteomes" id="UP001519343">
    <property type="component" value="Unassembled WGS sequence"/>
</dbReference>
<comment type="similarity">
    <text evidence="1">Belongs to the IS21/IS1162 putative ATP-binding protein family.</text>
</comment>
<sequence length="251" mass="29155">MSEINPTREAIKLYAKQLKTPSFTQYEDIIRQLEAGQHYEHFLRDLMKREVLQRQENQQKRKIKAAKFPFPKTLDEFDFNRLQQVSSATIWELASGDFIKNRQNIVMIGNPGAGKTHLSIGLGMRACQAGFTVKFYTAANLAMELSEALQFNRLSKFEKNLSKVDLLILDELSYLTFNRHQSELLFQVISERSERASIIVTTNLEFSRWTELFENEIMVSALIDRITFRSHILNMNVDDSYRLLQTIQGGH</sequence>
<dbReference type="InterPro" id="IPR002611">
    <property type="entry name" value="IstB_ATP-bd"/>
</dbReference>
<dbReference type="PANTHER" id="PTHR30050">
    <property type="entry name" value="CHROMOSOMAL REPLICATION INITIATOR PROTEIN DNAA"/>
    <property type="match status" value="1"/>
</dbReference>
<name>A0ABS4GXX1_9BACL</name>
<protein>
    <submittedName>
        <fullName evidence="5">DNA replication protein DnaC</fullName>
    </submittedName>
</protein>
<dbReference type="InterPro" id="IPR028350">
    <property type="entry name" value="DNAC/IstB-like"/>
</dbReference>
<gene>
    <name evidence="5" type="ORF">J2Z37_005169</name>
</gene>
<proteinExistence type="inferred from homology"/>
<reference evidence="5 6" key="1">
    <citation type="submission" date="2021-03" db="EMBL/GenBank/DDBJ databases">
        <title>Genomic Encyclopedia of Type Strains, Phase IV (KMG-IV): sequencing the most valuable type-strain genomes for metagenomic binning, comparative biology and taxonomic classification.</title>
        <authorList>
            <person name="Goeker M."/>
        </authorList>
    </citation>
    <scope>NUCLEOTIDE SEQUENCE [LARGE SCALE GENOMIC DNA]</scope>
    <source>
        <strain evidence="5 6">DSM 24738</strain>
    </source>
</reference>
<dbReference type="EMBL" id="JAGGKT010000047">
    <property type="protein sequence ID" value="MBP1935123.1"/>
    <property type="molecule type" value="Genomic_DNA"/>
</dbReference>
<evidence type="ECO:0000259" key="4">
    <source>
        <dbReference type="SMART" id="SM00382"/>
    </source>
</evidence>
<keyword evidence="6" id="KW-1185">Reference proteome</keyword>
<keyword evidence="2" id="KW-0547">Nucleotide-binding</keyword>
<dbReference type="SMART" id="SM00382">
    <property type="entry name" value="AAA"/>
    <property type="match status" value="1"/>
</dbReference>
<accession>A0ABS4GXX1</accession>
<dbReference type="Pfam" id="PF01695">
    <property type="entry name" value="IstB_IS21"/>
    <property type="match status" value="1"/>
</dbReference>
<evidence type="ECO:0000256" key="2">
    <source>
        <dbReference type="ARBA" id="ARBA00022741"/>
    </source>
</evidence>
<evidence type="ECO:0000256" key="1">
    <source>
        <dbReference type="ARBA" id="ARBA00008059"/>
    </source>
</evidence>